<evidence type="ECO:0000313" key="3">
    <source>
        <dbReference type="EMBL" id="QJH98803.1"/>
    </source>
</evidence>
<protein>
    <recommendedName>
        <fullName evidence="1">DUF1937 domain-containing protein</fullName>
    </recommendedName>
</protein>
<dbReference type="EMBL" id="MT144753">
    <property type="protein sequence ID" value="QJH98803.1"/>
    <property type="molecule type" value="Genomic_DNA"/>
</dbReference>
<feature type="domain" description="DUF1937" evidence="1">
    <location>
        <begin position="8"/>
        <end position="100"/>
    </location>
</feature>
<dbReference type="Pfam" id="PF09152">
    <property type="entry name" value="DUF1937"/>
    <property type="match status" value="1"/>
</dbReference>
<evidence type="ECO:0000259" key="1">
    <source>
        <dbReference type="Pfam" id="PF09152"/>
    </source>
</evidence>
<dbReference type="AlphaFoldDB" id="A0A6H2A442"/>
<reference evidence="2" key="1">
    <citation type="submission" date="2020-03" db="EMBL/GenBank/DDBJ databases">
        <title>The deep terrestrial virosphere.</title>
        <authorList>
            <person name="Holmfeldt K."/>
            <person name="Nilsson E."/>
            <person name="Simone D."/>
            <person name="Lopez-Fernandez M."/>
            <person name="Wu X."/>
            <person name="de Brujin I."/>
            <person name="Lundin D."/>
            <person name="Andersson A."/>
            <person name="Bertilsson S."/>
            <person name="Dopson M."/>
        </authorList>
    </citation>
    <scope>NUCLEOTIDE SEQUENCE</scope>
    <source>
        <strain evidence="2">TM448A04955</strain>
        <strain evidence="3">TM448B01398</strain>
    </source>
</reference>
<dbReference type="InterPro" id="IPR015235">
    <property type="entry name" value="DUF1937"/>
</dbReference>
<name>A0A6H2A442_9ZZZZ</name>
<dbReference type="EMBL" id="MT144510">
    <property type="protein sequence ID" value="QJA54479.1"/>
    <property type="molecule type" value="Genomic_DNA"/>
</dbReference>
<proteinExistence type="predicted"/>
<dbReference type="SUPFAM" id="SSF52309">
    <property type="entry name" value="N-(deoxy)ribosyltransferase-like"/>
    <property type="match status" value="1"/>
</dbReference>
<sequence>MTKPRKHIVYLAVPYSHPNPKWRELRVLAADLAAAALMQAGFVVFSPISHSHPISLCLPAEVNNLEFWQEQDFPLLGQADIMVILALPGMIESNGVSTEEIWCVTHNIPYTYITLEEVYYEEFDYIQKAIEDWPKA</sequence>
<dbReference type="Gene3D" id="3.40.50.10400">
    <property type="entry name" value="Hypothetical protein PA1492"/>
    <property type="match status" value="1"/>
</dbReference>
<accession>A0A6H2A442</accession>
<evidence type="ECO:0000313" key="2">
    <source>
        <dbReference type="EMBL" id="QJA54479.1"/>
    </source>
</evidence>
<gene>
    <name evidence="2" type="ORF">TM448A04955_0006</name>
    <name evidence="3" type="ORF">TM448B01398_0013</name>
</gene>
<organism evidence="2">
    <name type="scientific">viral metagenome</name>
    <dbReference type="NCBI Taxonomy" id="1070528"/>
    <lineage>
        <taxon>unclassified sequences</taxon>
        <taxon>metagenomes</taxon>
        <taxon>organismal metagenomes</taxon>
    </lineage>
</organism>